<dbReference type="EMBL" id="SZQA01000047">
    <property type="protein sequence ID" value="TKK81136.1"/>
    <property type="molecule type" value="Genomic_DNA"/>
</dbReference>
<protein>
    <recommendedName>
        <fullName evidence="4">Lipoprotein</fullName>
    </recommendedName>
</protein>
<sequence length="208" mass="21520">MRPALIALTALLLLSACTKPQPKPIPGTEVPDGFHRIGGVATGVSIGVPTVWKVVDLSKSGFEEQLAATGLTGPALDQARQGLQALQSAKAVYALDPASQKESKQGFVTNLNGFCQPSVGGSNEALQEQAKQQLASVGATVSDAGVVKVGAGQGVRIRYTLKMPAGPVQGTQYYAHSGKGTTCVVTLTTDLPGREPLFEQIGATIRPL</sequence>
<dbReference type="PROSITE" id="PS51257">
    <property type="entry name" value="PROKAR_LIPOPROTEIN"/>
    <property type="match status" value="1"/>
</dbReference>
<feature type="chain" id="PRO_5039275109" description="Lipoprotein" evidence="1">
    <location>
        <begin position="21"/>
        <end position="208"/>
    </location>
</feature>
<dbReference type="AlphaFoldDB" id="A0A4U3M1L0"/>
<evidence type="ECO:0000313" key="3">
    <source>
        <dbReference type="Proteomes" id="UP000308705"/>
    </source>
</evidence>
<reference evidence="2 3" key="1">
    <citation type="submission" date="2019-04" db="EMBL/GenBank/DDBJ databases">
        <title>Herbidospora sp. NEAU-GS14.nov., a novel actinomycete isolated from soil.</title>
        <authorList>
            <person name="Han L."/>
        </authorList>
    </citation>
    <scope>NUCLEOTIDE SEQUENCE [LARGE SCALE GENOMIC DNA]</scope>
    <source>
        <strain evidence="2 3">NEAU-GS14</strain>
    </source>
</reference>
<keyword evidence="1" id="KW-0732">Signal</keyword>
<name>A0A4U3M1L0_9ACTN</name>
<dbReference type="Proteomes" id="UP000308705">
    <property type="component" value="Unassembled WGS sequence"/>
</dbReference>
<evidence type="ECO:0000256" key="1">
    <source>
        <dbReference type="SAM" id="SignalP"/>
    </source>
</evidence>
<keyword evidence="3" id="KW-1185">Reference proteome</keyword>
<organism evidence="2 3">
    <name type="scientific">Herbidospora galbida</name>
    <dbReference type="NCBI Taxonomy" id="2575442"/>
    <lineage>
        <taxon>Bacteria</taxon>
        <taxon>Bacillati</taxon>
        <taxon>Actinomycetota</taxon>
        <taxon>Actinomycetes</taxon>
        <taxon>Streptosporangiales</taxon>
        <taxon>Streptosporangiaceae</taxon>
        <taxon>Herbidospora</taxon>
    </lineage>
</organism>
<proteinExistence type="predicted"/>
<accession>A0A4U3M1L0</accession>
<dbReference type="RefSeq" id="WP_137251127.1">
    <property type="nucleotide sequence ID" value="NZ_SZQA01000047.1"/>
</dbReference>
<evidence type="ECO:0008006" key="4">
    <source>
        <dbReference type="Google" id="ProtNLM"/>
    </source>
</evidence>
<dbReference type="OrthoDB" id="3539119at2"/>
<gene>
    <name evidence="2" type="ORF">FDA94_33765</name>
</gene>
<evidence type="ECO:0000313" key="2">
    <source>
        <dbReference type="EMBL" id="TKK81136.1"/>
    </source>
</evidence>
<comment type="caution">
    <text evidence="2">The sequence shown here is derived from an EMBL/GenBank/DDBJ whole genome shotgun (WGS) entry which is preliminary data.</text>
</comment>
<feature type="signal peptide" evidence="1">
    <location>
        <begin position="1"/>
        <end position="20"/>
    </location>
</feature>